<dbReference type="InterPro" id="IPR043504">
    <property type="entry name" value="Peptidase_S1_PA_chymotrypsin"/>
</dbReference>
<dbReference type="InterPro" id="IPR001254">
    <property type="entry name" value="Trypsin_dom"/>
</dbReference>
<dbReference type="InterPro" id="IPR001314">
    <property type="entry name" value="Peptidase_S1A"/>
</dbReference>
<evidence type="ECO:0000256" key="4">
    <source>
        <dbReference type="SAM" id="SignalP"/>
    </source>
</evidence>
<name>A0A9J6BFF7_POLVA</name>
<dbReference type="SUPFAM" id="SSF50494">
    <property type="entry name" value="Trypsin-like serine proteases"/>
    <property type="match status" value="1"/>
</dbReference>
<dbReference type="Gene3D" id="2.40.10.10">
    <property type="entry name" value="Trypsin-like serine proteases"/>
    <property type="match status" value="1"/>
</dbReference>
<evidence type="ECO:0000259" key="5">
    <source>
        <dbReference type="PROSITE" id="PS50240"/>
    </source>
</evidence>
<accession>A0A9J6BFF7</accession>
<feature type="domain" description="Peptidase S1" evidence="5">
    <location>
        <begin position="40"/>
        <end position="281"/>
    </location>
</feature>
<evidence type="ECO:0000256" key="1">
    <source>
        <dbReference type="ARBA" id="ARBA00023157"/>
    </source>
</evidence>
<organism evidence="6 7">
    <name type="scientific">Polypedilum vanderplanki</name>
    <name type="common">Sleeping chironomid midge</name>
    <dbReference type="NCBI Taxonomy" id="319348"/>
    <lineage>
        <taxon>Eukaryota</taxon>
        <taxon>Metazoa</taxon>
        <taxon>Ecdysozoa</taxon>
        <taxon>Arthropoda</taxon>
        <taxon>Hexapoda</taxon>
        <taxon>Insecta</taxon>
        <taxon>Pterygota</taxon>
        <taxon>Neoptera</taxon>
        <taxon>Endopterygota</taxon>
        <taxon>Diptera</taxon>
        <taxon>Nematocera</taxon>
        <taxon>Chironomoidea</taxon>
        <taxon>Chironomidae</taxon>
        <taxon>Chironominae</taxon>
        <taxon>Polypedilum</taxon>
        <taxon>Polypedilum</taxon>
    </lineage>
</organism>
<dbReference type="OrthoDB" id="6352591at2759"/>
<dbReference type="InterPro" id="IPR051487">
    <property type="entry name" value="Ser/Thr_Proteases_Immune/Dev"/>
</dbReference>
<dbReference type="Pfam" id="PF00089">
    <property type="entry name" value="Trypsin"/>
    <property type="match status" value="1"/>
</dbReference>
<dbReference type="SMART" id="SM00020">
    <property type="entry name" value="Tryp_SPc"/>
    <property type="match status" value="1"/>
</dbReference>
<dbReference type="InterPro" id="IPR009003">
    <property type="entry name" value="Peptidase_S1_PA"/>
</dbReference>
<reference evidence="6" key="1">
    <citation type="submission" date="2021-03" db="EMBL/GenBank/DDBJ databases">
        <title>Chromosome level genome of the anhydrobiotic midge Polypedilum vanderplanki.</title>
        <authorList>
            <person name="Yoshida Y."/>
            <person name="Kikawada T."/>
            <person name="Gusev O."/>
        </authorList>
    </citation>
    <scope>NUCLEOTIDE SEQUENCE</scope>
    <source>
        <strain evidence="6">NIAS01</strain>
        <tissue evidence="6">Whole body or cell culture</tissue>
    </source>
</reference>
<feature type="signal peptide" evidence="4">
    <location>
        <begin position="1"/>
        <end position="16"/>
    </location>
</feature>
<dbReference type="GO" id="GO:0004252">
    <property type="term" value="F:serine-type endopeptidase activity"/>
    <property type="evidence" value="ECO:0007669"/>
    <property type="project" value="InterPro"/>
</dbReference>
<dbReference type="Proteomes" id="UP001107558">
    <property type="component" value="Chromosome 4"/>
</dbReference>
<dbReference type="GO" id="GO:0006508">
    <property type="term" value="P:proteolysis"/>
    <property type="evidence" value="ECO:0007669"/>
    <property type="project" value="InterPro"/>
</dbReference>
<feature type="chain" id="PRO_5039954400" description="Peptidase S1 domain-containing protein" evidence="4">
    <location>
        <begin position="17"/>
        <end position="281"/>
    </location>
</feature>
<dbReference type="PANTHER" id="PTHR24256">
    <property type="entry name" value="TRYPTASE-RELATED"/>
    <property type="match status" value="1"/>
</dbReference>
<keyword evidence="4" id="KW-0732">Signal</keyword>
<keyword evidence="2" id="KW-0325">Glycoprotein</keyword>
<evidence type="ECO:0000313" key="6">
    <source>
        <dbReference type="EMBL" id="KAG5668501.1"/>
    </source>
</evidence>
<evidence type="ECO:0000256" key="2">
    <source>
        <dbReference type="ARBA" id="ARBA00023180"/>
    </source>
</evidence>
<sequence>MKVFAIFVLFISVAFAYTDWSSVDQLYHPKDVRILRERRIHIGEPVEPHSIPYQAGTLIEHTPTMVGRSGGSLITPRSVLVAAHCFFSPLTSVTVILGAHYINRIEDSQQRFYIDVEEIIRHPDYEYDTFNLDLNPNDIAILVLPYEAILNDYVQLAVLPTGEQTEELFTGELATVSGFGRINPGEPWTDDLRSTTNYLIENEECQRLLSTFTIHDSNVCAENIGIGSSCGGDCGSPVTILRDGVRIQIGLVPIGPPCNQGFPDLFTRVNPFLDWILENAV</sequence>
<dbReference type="PRINTS" id="PR00722">
    <property type="entry name" value="CHYMOTRYPSIN"/>
</dbReference>
<evidence type="ECO:0000313" key="7">
    <source>
        <dbReference type="Proteomes" id="UP001107558"/>
    </source>
</evidence>
<comment type="caution">
    <text evidence="6">The sequence shown here is derived from an EMBL/GenBank/DDBJ whole genome shotgun (WGS) entry which is preliminary data.</text>
</comment>
<keyword evidence="1" id="KW-1015">Disulfide bond</keyword>
<protein>
    <recommendedName>
        <fullName evidence="5">Peptidase S1 domain-containing protein</fullName>
    </recommendedName>
</protein>
<gene>
    <name evidence="6" type="ORF">PVAND_016440</name>
</gene>
<dbReference type="CDD" id="cd00190">
    <property type="entry name" value="Tryp_SPc"/>
    <property type="match status" value="1"/>
</dbReference>
<keyword evidence="7" id="KW-1185">Reference proteome</keyword>
<dbReference type="AlphaFoldDB" id="A0A9J6BFF7"/>
<dbReference type="PROSITE" id="PS50240">
    <property type="entry name" value="TRYPSIN_DOM"/>
    <property type="match status" value="1"/>
</dbReference>
<dbReference type="EMBL" id="JADBJN010000004">
    <property type="protein sequence ID" value="KAG5668501.1"/>
    <property type="molecule type" value="Genomic_DNA"/>
</dbReference>
<evidence type="ECO:0000256" key="3">
    <source>
        <dbReference type="ARBA" id="ARBA00024195"/>
    </source>
</evidence>
<comment type="similarity">
    <text evidence="3">Belongs to the peptidase S1 family. CLIP subfamily.</text>
</comment>
<proteinExistence type="inferred from homology"/>